<feature type="region of interest" description="Disordered" evidence="1">
    <location>
        <begin position="154"/>
        <end position="177"/>
    </location>
</feature>
<organism evidence="2 3">
    <name type="scientific">Apiospora arundinis</name>
    <dbReference type="NCBI Taxonomy" id="335852"/>
    <lineage>
        <taxon>Eukaryota</taxon>
        <taxon>Fungi</taxon>
        <taxon>Dikarya</taxon>
        <taxon>Ascomycota</taxon>
        <taxon>Pezizomycotina</taxon>
        <taxon>Sordariomycetes</taxon>
        <taxon>Xylariomycetidae</taxon>
        <taxon>Amphisphaeriales</taxon>
        <taxon>Apiosporaceae</taxon>
        <taxon>Apiospora</taxon>
    </lineage>
</organism>
<evidence type="ECO:0000256" key="1">
    <source>
        <dbReference type="SAM" id="MobiDB-lite"/>
    </source>
</evidence>
<dbReference type="CDD" id="cd12254">
    <property type="entry name" value="RRM_hnRNPH_ESRPs_RBM12_like"/>
    <property type="match status" value="1"/>
</dbReference>
<comment type="caution">
    <text evidence="2">The sequence shown here is derived from an EMBL/GenBank/DDBJ whole genome shotgun (WGS) entry which is preliminary data.</text>
</comment>
<feature type="region of interest" description="Disordered" evidence="1">
    <location>
        <begin position="65"/>
        <end position="112"/>
    </location>
</feature>
<protein>
    <submittedName>
        <fullName evidence="2">RNA recognition RNP-1</fullName>
    </submittedName>
</protein>
<dbReference type="Proteomes" id="UP001390339">
    <property type="component" value="Unassembled WGS sequence"/>
</dbReference>
<reference evidence="2 3" key="1">
    <citation type="journal article" date="2024" name="IMA Fungus">
        <title>Apiospora arundinis, a panoply of carbohydrate-active enzymes and secondary metabolites.</title>
        <authorList>
            <person name="Sorensen T."/>
            <person name="Petersen C."/>
            <person name="Muurmann A.T."/>
            <person name="Christiansen J.V."/>
            <person name="Brundto M.L."/>
            <person name="Overgaard C.K."/>
            <person name="Boysen A.T."/>
            <person name="Wollenberg R.D."/>
            <person name="Larsen T.O."/>
            <person name="Sorensen J.L."/>
            <person name="Nielsen K.L."/>
            <person name="Sondergaard T.E."/>
        </authorList>
    </citation>
    <scope>NUCLEOTIDE SEQUENCE [LARGE SCALE GENOMIC DNA]</scope>
    <source>
        <strain evidence="2 3">AAU 773</strain>
    </source>
</reference>
<dbReference type="SUPFAM" id="SSF54928">
    <property type="entry name" value="RNA-binding domain, RBD"/>
    <property type="match status" value="1"/>
</dbReference>
<proteinExistence type="predicted"/>
<gene>
    <name evidence="2" type="ORF">PGQ11_002063</name>
</gene>
<feature type="region of interest" description="Disordered" evidence="1">
    <location>
        <begin position="283"/>
        <end position="307"/>
    </location>
</feature>
<keyword evidence="3" id="KW-1185">Reference proteome</keyword>
<feature type="region of interest" description="Disordered" evidence="1">
    <location>
        <begin position="736"/>
        <end position="759"/>
    </location>
</feature>
<dbReference type="InterPro" id="IPR012677">
    <property type="entry name" value="Nucleotide-bd_a/b_plait_sf"/>
</dbReference>
<feature type="compositionally biased region" description="Low complexity" evidence="1">
    <location>
        <begin position="738"/>
        <end position="751"/>
    </location>
</feature>
<dbReference type="Gene3D" id="3.30.70.330">
    <property type="match status" value="1"/>
</dbReference>
<feature type="compositionally biased region" description="Basic and acidic residues" evidence="1">
    <location>
        <begin position="71"/>
        <end position="83"/>
    </location>
</feature>
<evidence type="ECO:0000313" key="2">
    <source>
        <dbReference type="EMBL" id="KAK8877117.1"/>
    </source>
</evidence>
<feature type="compositionally biased region" description="Polar residues" evidence="1">
    <location>
        <begin position="84"/>
        <end position="99"/>
    </location>
</feature>
<dbReference type="EMBL" id="JAPCWZ010000002">
    <property type="protein sequence ID" value="KAK8877117.1"/>
    <property type="molecule type" value="Genomic_DNA"/>
</dbReference>
<evidence type="ECO:0000313" key="3">
    <source>
        <dbReference type="Proteomes" id="UP001390339"/>
    </source>
</evidence>
<name>A0ABR2JIB8_9PEZI</name>
<sequence>MHNLMNLSRSRYGSSLPVTQAMPTISDVSSDNSEGGAPLHENKTFSQMRMGQVEHNRMKREVAATGGPKLPENHASDLHHTDSSADVGSFSATKQQSKANKGGKVHKLNPASNMFIPASGTVNDLTKIQTQSAENRGKLLQMLEQKKLSDNAAIDEQKPRHHQNSFTKGSNGLGHGELAKSATLSSEQDHGFVISPGFTRAQGQHDFGAKYRQPKQAHAHVPNRHSHRSFGTRKEANHLTDLDSPDRDTETSAHAPTQYGPAIPKSAKTGYLAANNGSQAVQAYDKGKGPAQTPSPQGYQPLPPIPDLSLDSAQCRDIVTFQPVDDDTRAGRSALLNSIVPADGLPSEAVLTHPDNLPFAVTADESYEAATSERGVVHIDNVPFGISRAEVIAFVGKNSRLLNDSEEPVHIIMDRVQGKTQDVYVEFATMKDAMAVVERHESNTASGRTSRLGDRPVRVTMSSPASLMGALFSYARGVVWHGYVPYIKEPSETEAYNTFTTFLSDEELSMVAKHAEEPRRSPFSKDARERPYECMISTVKKFPWYLMDRITLRHRYNIYNCCLKVLVTLQEAIGKEECPTRLNSQLLKRFIDAMMLCPGFTVLQKDNFAHVSRMSEMDMAKFNMPRFPNLWCHQYALGPRAGIPTDVIEYYIAIIREESSRDAMGGQDLGIKVALTNLQSKTSDYWGYFWREVGYKSSPKFENLTLQAAADMEWNAISRILHRALTRSQLRQNDQGALSSLHGHGPSSSVSAHNQLAVY</sequence>
<feature type="compositionally biased region" description="Basic residues" evidence="1">
    <location>
        <begin position="212"/>
        <end position="231"/>
    </location>
</feature>
<feature type="region of interest" description="Disordered" evidence="1">
    <location>
        <begin position="211"/>
        <end position="265"/>
    </location>
</feature>
<accession>A0ABR2JIB8</accession>
<dbReference type="InterPro" id="IPR035979">
    <property type="entry name" value="RBD_domain_sf"/>
</dbReference>
<feature type="compositionally biased region" description="Basic and acidic residues" evidence="1">
    <location>
        <begin position="232"/>
        <end position="251"/>
    </location>
</feature>